<evidence type="ECO:0000256" key="5">
    <source>
        <dbReference type="SAM" id="MobiDB-lite"/>
    </source>
</evidence>
<comment type="subcellular location">
    <subcellularLocation>
        <location evidence="1">Nucleus</location>
    </subcellularLocation>
</comment>
<dbReference type="InterPro" id="IPR051421">
    <property type="entry name" value="RNA_Proc_DNA_Dmg_Regulator"/>
</dbReference>
<sequence>MNGNDLGVAFTTTENRFLVPALSSNQNEILELRTSRDQMKYPPSTSFVPIGNLMDRQGVVDETGKTKIVTAEVDSSSPSPPIEVPRQKKKKSKAPPLKPEALDLSKIKSTDDLEKLGMDRLKSALMAVGAKCGGSLQERAARLFSLKGLQRKDFPMKIRAKTFVL</sequence>
<evidence type="ECO:0000259" key="6">
    <source>
        <dbReference type="Pfam" id="PF13297"/>
    </source>
</evidence>
<evidence type="ECO:0000256" key="4">
    <source>
        <dbReference type="ARBA" id="ARBA00023242"/>
    </source>
</evidence>
<keyword evidence="3" id="KW-0508">mRNA splicing</keyword>
<feature type="domain" description="SDE2/SF3A3 SAP" evidence="6">
    <location>
        <begin position="87"/>
        <end position="161"/>
    </location>
</feature>
<evidence type="ECO:0000256" key="2">
    <source>
        <dbReference type="ARBA" id="ARBA00022664"/>
    </source>
</evidence>
<organism evidence="7">
    <name type="scientific">Grammatophora oceanica</name>
    <dbReference type="NCBI Taxonomy" id="210454"/>
    <lineage>
        <taxon>Eukaryota</taxon>
        <taxon>Sar</taxon>
        <taxon>Stramenopiles</taxon>
        <taxon>Ochrophyta</taxon>
        <taxon>Bacillariophyta</taxon>
        <taxon>Fragilariophyceae</taxon>
        <taxon>Fragilariophycidae</taxon>
        <taxon>Rhabdonematales</taxon>
        <taxon>Grammatophoraceae</taxon>
        <taxon>Grammatophora</taxon>
    </lineage>
</organism>
<proteinExistence type="predicted"/>
<keyword evidence="4" id="KW-0539">Nucleus</keyword>
<accession>A0A7S1V2T1</accession>
<evidence type="ECO:0000256" key="1">
    <source>
        <dbReference type="ARBA" id="ARBA00004123"/>
    </source>
</evidence>
<dbReference type="Pfam" id="PF13297">
    <property type="entry name" value="SDE2_2C"/>
    <property type="match status" value="1"/>
</dbReference>
<protein>
    <recommendedName>
        <fullName evidence="6">SDE2/SF3A3 SAP domain-containing protein</fullName>
    </recommendedName>
</protein>
<dbReference type="InterPro" id="IPR025086">
    <property type="entry name" value="SDE2/SF3A3_SAP"/>
</dbReference>
<feature type="region of interest" description="Disordered" evidence="5">
    <location>
        <begin position="69"/>
        <end position="105"/>
    </location>
</feature>
<dbReference type="GO" id="GO:0005634">
    <property type="term" value="C:nucleus"/>
    <property type="evidence" value="ECO:0007669"/>
    <property type="project" value="UniProtKB-SubCell"/>
</dbReference>
<name>A0A7S1V2T1_9STRA</name>
<dbReference type="GO" id="GO:0008380">
    <property type="term" value="P:RNA splicing"/>
    <property type="evidence" value="ECO:0007669"/>
    <property type="project" value="UniProtKB-KW"/>
</dbReference>
<reference evidence="7" key="1">
    <citation type="submission" date="2021-01" db="EMBL/GenBank/DDBJ databases">
        <authorList>
            <person name="Corre E."/>
            <person name="Pelletier E."/>
            <person name="Niang G."/>
            <person name="Scheremetjew M."/>
            <person name="Finn R."/>
            <person name="Kale V."/>
            <person name="Holt S."/>
            <person name="Cochrane G."/>
            <person name="Meng A."/>
            <person name="Brown T."/>
            <person name="Cohen L."/>
        </authorList>
    </citation>
    <scope>NUCLEOTIDE SEQUENCE</scope>
    <source>
        <strain evidence="7">CCMP 410</strain>
    </source>
</reference>
<dbReference type="PANTHER" id="PTHR12786:SF1">
    <property type="entry name" value="SPLICING REGULATOR SDE2"/>
    <property type="match status" value="1"/>
</dbReference>
<dbReference type="PANTHER" id="PTHR12786">
    <property type="entry name" value="SPLICING FACTOR SF3A-RELATED"/>
    <property type="match status" value="1"/>
</dbReference>
<evidence type="ECO:0000256" key="3">
    <source>
        <dbReference type="ARBA" id="ARBA00023187"/>
    </source>
</evidence>
<dbReference type="GO" id="GO:0006397">
    <property type="term" value="P:mRNA processing"/>
    <property type="evidence" value="ECO:0007669"/>
    <property type="project" value="UniProtKB-KW"/>
</dbReference>
<gene>
    <name evidence="7" type="ORF">GOCE00092_LOCUS13096</name>
</gene>
<keyword evidence="2" id="KW-0507">mRNA processing</keyword>
<dbReference type="EMBL" id="HBGK01025258">
    <property type="protein sequence ID" value="CAD9284184.1"/>
    <property type="molecule type" value="Transcribed_RNA"/>
</dbReference>
<dbReference type="AlphaFoldDB" id="A0A7S1V2T1"/>
<evidence type="ECO:0000313" key="7">
    <source>
        <dbReference type="EMBL" id="CAD9284184.1"/>
    </source>
</evidence>